<gene>
    <name evidence="1" type="ORF">Zmor_025554</name>
</gene>
<name>A0AA38M3R8_9CUCU</name>
<reference evidence="1" key="1">
    <citation type="journal article" date="2023" name="G3 (Bethesda)">
        <title>Whole genome assemblies of Zophobas morio and Tenebrio molitor.</title>
        <authorList>
            <person name="Kaur S."/>
            <person name="Stinson S.A."/>
            <person name="diCenzo G.C."/>
        </authorList>
    </citation>
    <scope>NUCLEOTIDE SEQUENCE</scope>
    <source>
        <strain evidence="1">QUZm001</strain>
    </source>
</reference>
<keyword evidence="2" id="KW-1185">Reference proteome</keyword>
<proteinExistence type="predicted"/>
<accession>A0AA38M3R8</accession>
<sequence>MFCHFAFIELSVASSQFGQFGKSLSRCGVCFAKANLYVSYYFGGPQLPHRLFENFRQDLLECSKKRRFLTGADKVFAGSDRYEACVEEGDFA</sequence>
<comment type="caution">
    <text evidence="1">The sequence shown here is derived from an EMBL/GenBank/DDBJ whole genome shotgun (WGS) entry which is preliminary data.</text>
</comment>
<dbReference type="EMBL" id="JALNTZ010000008">
    <property type="protein sequence ID" value="KAJ3642800.1"/>
    <property type="molecule type" value="Genomic_DNA"/>
</dbReference>
<dbReference type="Proteomes" id="UP001168821">
    <property type="component" value="Unassembled WGS sequence"/>
</dbReference>
<dbReference type="AlphaFoldDB" id="A0AA38M3R8"/>
<evidence type="ECO:0000313" key="2">
    <source>
        <dbReference type="Proteomes" id="UP001168821"/>
    </source>
</evidence>
<evidence type="ECO:0000313" key="1">
    <source>
        <dbReference type="EMBL" id="KAJ3642800.1"/>
    </source>
</evidence>
<organism evidence="1 2">
    <name type="scientific">Zophobas morio</name>
    <dbReference type="NCBI Taxonomy" id="2755281"/>
    <lineage>
        <taxon>Eukaryota</taxon>
        <taxon>Metazoa</taxon>
        <taxon>Ecdysozoa</taxon>
        <taxon>Arthropoda</taxon>
        <taxon>Hexapoda</taxon>
        <taxon>Insecta</taxon>
        <taxon>Pterygota</taxon>
        <taxon>Neoptera</taxon>
        <taxon>Endopterygota</taxon>
        <taxon>Coleoptera</taxon>
        <taxon>Polyphaga</taxon>
        <taxon>Cucujiformia</taxon>
        <taxon>Tenebrionidae</taxon>
        <taxon>Zophobas</taxon>
    </lineage>
</organism>
<protein>
    <submittedName>
        <fullName evidence="1">Uncharacterized protein</fullName>
    </submittedName>
</protein>